<keyword evidence="2" id="KW-0732">Signal</keyword>
<evidence type="ECO:0000256" key="1">
    <source>
        <dbReference type="SAM" id="MobiDB-lite"/>
    </source>
</evidence>
<feature type="region of interest" description="Disordered" evidence="1">
    <location>
        <begin position="181"/>
        <end position="207"/>
    </location>
</feature>
<name>A0ABW4BWF7_9LACO</name>
<feature type="signal peptide" evidence="2">
    <location>
        <begin position="1"/>
        <end position="23"/>
    </location>
</feature>
<comment type="caution">
    <text evidence="3">The sequence shown here is derived from an EMBL/GenBank/DDBJ whole genome shotgun (WGS) entry which is preliminary data.</text>
</comment>
<sequence length="350" mass="39568">MKTTMKYAGIAAMTLVALSPVISVVTPFNMVTVVQAENEEIFDKVDIQFPSEIYVEEGSKVKEILNVDDSNLYGRIVDVNNPQYSIEANKFGLWAPYNKIYLTDYISSNAWKDLGVDDTFTLEYGPVIYRMYQMYFEPNALFKKFFSLGSHDITTNGISGGHYHIRYGDGRVEVAQKIVIGQDPDEKENENNENTTPPKPEVISGTVTTHSDKSKYSIYDDNNSDAEHRSLGANSSWRTDRVRTIDGIKQYRVSTHGWVNASDVTYIPDGEMNSKLIVTKLNTPIEIHVSDEHPHHSLQNVDREFITHRALDAGTNWMVDKIGTDTHGRIYYGVSTNEFIHNSYGVSVVK</sequence>
<feature type="chain" id="PRO_5045890297" description="Surface layer protein A domain-containing protein" evidence="2">
    <location>
        <begin position="24"/>
        <end position="350"/>
    </location>
</feature>
<evidence type="ECO:0000256" key="2">
    <source>
        <dbReference type="SAM" id="SignalP"/>
    </source>
</evidence>
<dbReference type="RefSeq" id="WP_125677370.1">
    <property type="nucleotide sequence ID" value="NZ_JBHTOI010000039.1"/>
</dbReference>
<protein>
    <recommendedName>
        <fullName evidence="5">Surface layer protein A domain-containing protein</fullName>
    </recommendedName>
</protein>
<evidence type="ECO:0008006" key="5">
    <source>
        <dbReference type="Google" id="ProtNLM"/>
    </source>
</evidence>
<dbReference type="EMBL" id="JBHTOI010000039">
    <property type="protein sequence ID" value="MFD1418349.1"/>
    <property type="molecule type" value="Genomic_DNA"/>
</dbReference>
<keyword evidence="4" id="KW-1185">Reference proteome</keyword>
<gene>
    <name evidence="3" type="ORF">ACFQ42_06325</name>
</gene>
<organism evidence="3 4">
    <name type="scientific">Companilactobacillus keshanensis</name>
    <dbReference type="NCBI Taxonomy" id="2486003"/>
    <lineage>
        <taxon>Bacteria</taxon>
        <taxon>Bacillati</taxon>
        <taxon>Bacillota</taxon>
        <taxon>Bacilli</taxon>
        <taxon>Lactobacillales</taxon>
        <taxon>Lactobacillaceae</taxon>
        <taxon>Companilactobacillus</taxon>
    </lineage>
</organism>
<reference evidence="4" key="1">
    <citation type="journal article" date="2019" name="Int. J. Syst. Evol. Microbiol.">
        <title>The Global Catalogue of Microorganisms (GCM) 10K type strain sequencing project: providing services to taxonomists for standard genome sequencing and annotation.</title>
        <authorList>
            <consortium name="The Broad Institute Genomics Platform"/>
            <consortium name="The Broad Institute Genome Sequencing Center for Infectious Disease"/>
            <person name="Wu L."/>
            <person name="Ma J."/>
        </authorList>
    </citation>
    <scope>NUCLEOTIDE SEQUENCE [LARGE SCALE GENOMIC DNA]</scope>
    <source>
        <strain evidence="4">CCM 8936</strain>
    </source>
</reference>
<proteinExistence type="predicted"/>
<dbReference type="Proteomes" id="UP001597251">
    <property type="component" value="Unassembled WGS sequence"/>
</dbReference>
<evidence type="ECO:0000313" key="4">
    <source>
        <dbReference type="Proteomes" id="UP001597251"/>
    </source>
</evidence>
<evidence type="ECO:0000313" key="3">
    <source>
        <dbReference type="EMBL" id="MFD1418349.1"/>
    </source>
</evidence>
<accession>A0ABW4BWF7</accession>